<dbReference type="GO" id="GO:0016747">
    <property type="term" value="F:acyltransferase activity, transferring groups other than amino-acyl groups"/>
    <property type="evidence" value="ECO:0007669"/>
    <property type="project" value="InterPro"/>
</dbReference>
<dbReference type="EMBL" id="JADINF010000039">
    <property type="protein sequence ID" value="MBO8423699.1"/>
    <property type="molecule type" value="Genomic_DNA"/>
</dbReference>
<reference evidence="2" key="1">
    <citation type="submission" date="2020-10" db="EMBL/GenBank/DDBJ databases">
        <authorList>
            <person name="Gilroy R."/>
        </authorList>
    </citation>
    <scope>NUCLEOTIDE SEQUENCE</scope>
    <source>
        <strain evidence="2">517</strain>
    </source>
</reference>
<gene>
    <name evidence="2" type="ORF">IAB16_01560</name>
</gene>
<organism evidence="2 3">
    <name type="scientific">Candidatus Stercoripulliclostridium pullicola</name>
    <dbReference type="NCBI Taxonomy" id="2840953"/>
    <lineage>
        <taxon>Bacteria</taxon>
        <taxon>Bacillati</taxon>
        <taxon>Bacillota</taxon>
        <taxon>Clostridia</taxon>
        <taxon>Eubacteriales</taxon>
        <taxon>Candidatus Stercoripulliclostridium</taxon>
    </lineage>
</organism>
<accession>A0A940IC57</accession>
<dbReference type="Gene3D" id="3.40.630.30">
    <property type="match status" value="1"/>
</dbReference>
<name>A0A940IC57_9FIRM</name>
<dbReference type="AlphaFoldDB" id="A0A940IC57"/>
<evidence type="ECO:0000259" key="1">
    <source>
        <dbReference type="PROSITE" id="PS51186"/>
    </source>
</evidence>
<proteinExistence type="predicted"/>
<reference evidence="2" key="2">
    <citation type="journal article" date="2021" name="PeerJ">
        <title>Extensive microbial diversity within the chicken gut microbiome revealed by metagenomics and culture.</title>
        <authorList>
            <person name="Gilroy R."/>
            <person name="Ravi A."/>
            <person name="Getino M."/>
            <person name="Pursley I."/>
            <person name="Horton D.L."/>
            <person name="Alikhan N.F."/>
            <person name="Baker D."/>
            <person name="Gharbi K."/>
            <person name="Hall N."/>
            <person name="Watson M."/>
            <person name="Adriaenssens E.M."/>
            <person name="Foster-Nyarko E."/>
            <person name="Jarju S."/>
            <person name="Secka A."/>
            <person name="Antonio M."/>
            <person name="Oren A."/>
            <person name="Chaudhuri R.R."/>
            <person name="La Ragione R."/>
            <person name="Hildebrand F."/>
            <person name="Pallen M.J."/>
        </authorList>
    </citation>
    <scope>NUCLEOTIDE SEQUENCE</scope>
    <source>
        <strain evidence="2">517</strain>
    </source>
</reference>
<dbReference type="Proteomes" id="UP000727857">
    <property type="component" value="Unassembled WGS sequence"/>
</dbReference>
<protein>
    <submittedName>
        <fullName evidence="2">GNAT family N-acetyltransferase</fullName>
    </submittedName>
</protein>
<dbReference type="SUPFAM" id="SSF55729">
    <property type="entry name" value="Acyl-CoA N-acyltransferases (Nat)"/>
    <property type="match status" value="1"/>
</dbReference>
<sequence length="175" mass="19542">MKSAYEIENFRLQKMDISCIPLLLEIQEEAFGVLDDPDLLRRNTYETLAVCFNDKSLVLGAYVNGEIAGFGILYDAGEDSENLAKELDNHDDIGKYVNAKLVIVRPAFRGRGIQRAIIDALVDHARKEGFIGVCATVSPKNNFSSDNLKLCGFVAVKTLIKYGGKTRILYYKDLK</sequence>
<evidence type="ECO:0000313" key="2">
    <source>
        <dbReference type="EMBL" id="MBO8423699.1"/>
    </source>
</evidence>
<dbReference type="InterPro" id="IPR016181">
    <property type="entry name" value="Acyl_CoA_acyltransferase"/>
</dbReference>
<dbReference type="Pfam" id="PF00583">
    <property type="entry name" value="Acetyltransf_1"/>
    <property type="match status" value="1"/>
</dbReference>
<feature type="domain" description="N-acetyltransferase" evidence="1">
    <location>
        <begin position="10"/>
        <end position="175"/>
    </location>
</feature>
<dbReference type="PROSITE" id="PS51186">
    <property type="entry name" value="GNAT"/>
    <property type="match status" value="1"/>
</dbReference>
<evidence type="ECO:0000313" key="3">
    <source>
        <dbReference type="Proteomes" id="UP000727857"/>
    </source>
</evidence>
<dbReference type="InterPro" id="IPR000182">
    <property type="entry name" value="GNAT_dom"/>
</dbReference>
<comment type="caution">
    <text evidence="2">The sequence shown here is derived from an EMBL/GenBank/DDBJ whole genome shotgun (WGS) entry which is preliminary data.</text>
</comment>
<dbReference type="CDD" id="cd04301">
    <property type="entry name" value="NAT_SF"/>
    <property type="match status" value="1"/>
</dbReference>